<evidence type="ECO:0000256" key="2">
    <source>
        <dbReference type="SAM" id="Phobius"/>
    </source>
</evidence>
<proteinExistence type="predicted"/>
<comment type="caution">
    <text evidence="3">The sequence shown here is derived from an EMBL/GenBank/DDBJ whole genome shotgun (WGS) entry which is preliminary data.</text>
</comment>
<evidence type="ECO:0000256" key="1">
    <source>
        <dbReference type="SAM" id="MobiDB-lite"/>
    </source>
</evidence>
<reference evidence="3" key="1">
    <citation type="submission" date="2020-08" db="EMBL/GenBank/DDBJ databases">
        <title>Multicomponent nature underlies the extraordinary mechanical properties of spider dragline silk.</title>
        <authorList>
            <person name="Kono N."/>
            <person name="Nakamura H."/>
            <person name="Mori M."/>
            <person name="Yoshida Y."/>
            <person name="Ohtoshi R."/>
            <person name="Malay A.D."/>
            <person name="Moran D.A.P."/>
            <person name="Tomita M."/>
            <person name="Numata K."/>
            <person name="Arakawa K."/>
        </authorList>
    </citation>
    <scope>NUCLEOTIDE SEQUENCE</scope>
</reference>
<dbReference type="Proteomes" id="UP000886998">
    <property type="component" value="Unassembled WGS sequence"/>
</dbReference>
<evidence type="ECO:0000313" key="4">
    <source>
        <dbReference type="Proteomes" id="UP000886998"/>
    </source>
</evidence>
<sequence length="94" mass="10378">MLEDPMRTAEDNSSPTHRKDDPANGKTIISFHPSSRSSNPSILESWHCGGVTHSWIVILPKTIGLIAGVIVVNCVLFTHLHFLELFLSMILQNG</sequence>
<organism evidence="3 4">
    <name type="scientific">Trichonephila inaurata madagascariensis</name>
    <dbReference type="NCBI Taxonomy" id="2747483"/>
    <lineage>
        <taxon>Eukaryota</taxon>
        <taxon>Metazoa</taxon>
        <taxon>Ecdysozoa</taxon>
        <taxon>Arthropoda</taxon>
        <taxon>Chelicerata</taxon>
        <taxon>Arachnida</taxon>
        <taxon>Araneae</taxon>
        <taxon>Araneomorphae</taxon>
        <taxon>Entelegynae</taxon>
        <taxon>Araneoidea</taxon>
        <taxon>Nephilidae</taxon>
        <taxon>Trichonephila</taxon>
        <taxon>Trichonephila inaurata</taxon>
    </lineage>
</organism>
<feature type="transmembrane region" description="Helical" evidence="2">
    <location>
        <begin position="63"/>
        <end position="87"/>
    </location>
</feature>
<accession>A0A8X6M8P0</accession>
<keyword evidence="2" id="KW-1133">Transmembrane helix</keyword>
<feature type="compositionally biased region" description="Low complexity" evidence="1">
    <location>
        <begin position="28"/>
        <end position="40"/>
    </location>
</feature>
<gene>
    <name evidence="3" type="ORF">TNIN_467191</name>
</gene>
<feature type="compositionally biased region" description="Basic and acidic residues" evidence="1">
    <location>
        <begin position="1"/>
        <end position="10"/>
    </location>
</feature>
<keyword evidence="2" id="KW-0472">Membrane</keyword>
<name>A0A8X6M8P0_9ARAC</name>
<keyword evidence="2" id="KW-0812">Transmembrane</keyword>
<protein>
    <submittedName>
        <fullName evidence="3">Uncharacterized protein</fullName>
    </submittedName>
</protein>
<evidence type="ECO:0000313" key="3">
    <source>
        <dbReference type="EMBL" id="GFS30705.1"/>
    </source>
</evidence>
<feature type="region of interest" description="Disordered" evidence="1">
    <location>
        <begin position="1"/>
        <end position="40"/>
    </location>
</feature>
<dbReference type="EMBL" id="BMAV01024177">
    <property type="protein sequence ID" value="GFS30705.1"/>
    <property type="molecule type" value="Genomic_DNA"/>
</dbReference>
<keyword evidence="4" id="KW-1185">Reference proteome</keyword>
<dbReference type="AlphaFoldDB" id="A0A8X6M8P0"/>